<dbReference type="SUPFAM" id="SSF101148">
    <property type="entry name" value="Plant invertase/pectin methylesterase inhibitor"/>
    <property type="match status" value="1"/>
</dbReference>
<evidence type="ECO:0000313" key="5">
    <source>
        <dbReference type="RefSeq" id="XP_031378638.1"/>
    </source>
</evidence>
<evidence type="ECO:0000256" key="2">
    <source>
        <dbReference type="ARBA" id="ARBA00038471"/>
    </source>
</evidence>
<keyword evidence="1" id="KW-0732">Signal</keyword>
<proteinExistence type="inferred from homology"/>
<dbReference type="CDD" id="cd15798">
    <property type="entry name" value="PMEI-like_3"/>
    <property type="match status" value="1"/>
</dbReference>
<dbReference type="InterPro" id="IPR035513">
    <property type="entry name" value="Invertase/methylesterase_inhib"/>
</dbReference>
<dbReference type="InterPro" id="IPR051955">
    <property type="entry name" value="PME_Inhibitor"/>
</dbReference>
<dbReference type="OrthoDB" id="1430376at2759"/>
<organism evidence="4 5">
    <name type="scientific">Punica granatum</name>
    <name type="common">Pomegranate</name>
    <dbReference type="NCBI Taxonomy" id="22663"/>
    <lineage>
        <taxon>Eukaryota</taxon>
        <taxon>Viridiplantae</taxon>
        <taxon>Streptophyta</taxon>
        <taxon>Embryophyta</taxon>
        <taxon>Tracheophyta</taxon>
        <taxon>Spermatophyta</taxon>
        <taxon>Magnoliopsida</taxon>
        <taxon>eudicotyledons</taxon>
        <taxon>Gunneridae</taxon>
        <taxon>Pentapetalae</taxon>
        <taxon>rosids</taxon>
        <taxon>malvids</taxon>
        <taxon>Myrtales</taxon>
        <taxon>Lythraceae</taxon>
        <taxon>Punica</taxon>
    </lineage>
</organism>
<reference evidence="4" key="1">
    <citation type="journal article" date="2020" name="Plant Biotechnol. J.">
        <title>The pomegranate (Punica granatum L.) draft genome dissects genetic divergence between soft- and hard-seeded cultivars.</title>
        <authorList>
            <person name="Luo X."/>
            <person name="Li H."/>
            <person name="Wu Z."/>
            <person name="Yao W."/>
            <person name="Zhao P."/>
            <person name="Cao D."/>
            <person name="Yu H."/>
            <person name="Li K."/>
            <person name="Poudel K."/>
            <person name="Zhao D."/>
            <person name="Zhang F."/>
            <person name="Xia X."/>
            <person name="Chen L."/>
            <person name="Wang Q."/>
            <person name="Jing D."/>
            <person name="Cao S."/>
        </authorList>
    </citation>
    <scope>NUCLEOTIDE SEQUENCE [LARGE SCALE GENOMIC DNA]</scope>
    <source>
        <strain evidence="4">cv. Tunisia</strain>
    </source>
</reference>
<gene>
    <name evidence="5" type="primary">LOC116194061</name>
</gene>
<dbReference type="Pfam" id="PF04043">
    <property type="entry name" value="PMEI"/>
    <property type="match status" value="1"/>
</dbReference>
<sequence>MLARNPTSSIDHLRIRDGIFHMHFETLLRPRSLLCYPSCAFPISGQCLGARISPRLSPSTEFIKSSCGATMYPDICYQTLSSYASTIQTSPTEMASTTNNIVAMKDLGGPEFEMQMGNIQTRVSAALTDEDTCMDGIEGRAFNGEVKRTIKSRIVRVAQLTSNALALINRLQSK</sequence>
<dbReference type="Gene3D" id="1.20.140.40">
    <property type="entry name" value="Invertase/pectin methylesterase inhibitor family protein"/>
    <property type="match status" value="2"/>
</dbReference>
<dbReference type="SMART" id="SM00856">
    <property type="entry name" value="PMEI"/>
    <property type="match status" value="1"/>
</dbReference>
<reference evidence="5" key="2">
    <citation type="submission" date="2025-08" db="UniProtKB">
        <authorList>
            <consortium name="RefSeq"/>
        </authorList>
    </citation>
    <scope>IDENTIFICATION</scope>
    <source>
        <tissue evidence="5">Leaf</tissue>
    </source>
</reference>
<dbReference type="GeneID" id="116194061"/>
<protein>
    <submittedName>
        <fullName evidence="5">21 kDa protein-like</fullName>
    </submittedName>
</protein>
<dbReference type="PANTHER" id="PTHR31080">
    <property type="entry name" value="PECTINESTERASE INHIBITOR-LIKE"/>
    <property type="match status" value="1"/>
</dbReference>
<dbReference type="InterPro" id="IPR006501">
    <property type="entry name" value="Pectinesterase_inhib_dom"/>
</dbReference>
<keyword evidence="4" id="KW-1185">Reference proteome</keyword>
<name>A0A6P8CC56_PUNGR</name>
<dbReference type="PANTHER" id="PTHR31080:SF117">
    <property type="entry name" value="PLANT INVERTASE_PECTIN METHYLESTERASE INHIBITOR SUPERFAMILY PROTEIN"/>
    <property type="match status" value="1"/>
</dbReference>
<comment type="similarity">
    <text evidence="2">Belongs to the PMEI family.</text>
</comment>
<dbReference type="GO" id="GO:0004857">
    <property type="term" value="F:enzyme inhibitor activity"/>
    <property type="evidence" value="ECO:0007669"/>
    <property type="project" value="InterPro"/>
</dbReference>
<dbReference type="AlphaFoldDB" id="A0A6P8CC56"/>
<accession>A0A6P8CC56</accession>
<evidence type="ECO:0000259" key="3">
    <source>
        <dbReference type="SMART" id="SM00856"/>
    </source>
</evidence>
<evidence type="ECO:0000256" key="1">
    <source>
        <dbReference type="ARBA" id="ARBA00022729"/>
    </source>
</evidence>
<dbReference type="Proteomes" id="UP000515151">
    <property type="component" value="Chromosome 2"/>
</dbReference>
<dbReference type="RefSeq" id="XP_031378638.1">
    <property type="nucleotide sequence ID" value="XM_031522778.1"/>
</dbReference>
<evidence type="ECO:0000313" key="4">
    <source>
        <dbReference type="Proteomes" id="UP000515151"/>
    </source>
</evidence>
<feature type="domain" description="Pectinesterase inhibitor" evidence="3">
    <location>
        <begin position="58"/>
        <end position="167"/>
    </location>
</feature>